<dbReference type="Proteomes" id="UP000237684">
    <property type="component" value="Unassembled WGS sequence"/>
</dbReference>
<keyword evidence="1" id="KW-0812">Transmembrane</keyword>
<dbReference type="InParanoid" id="A0A2S8SX35"/>
<accession>A0A2S8SX35</accession>
<gene>
    <name evidence="2" type="ORF">B1R32_10147</name>
</gene>
<feature type="transmembrane region" description="Helical" evidence="1">
    <location>
        <begin position="6"/>
        <end position="28"/>
    </location>
</feature>
<evidence type="ECO:0000256" key="1">
    <source>
        <dbReference type="SAM" id="Phobius"/>
    </source>
</evidence>
<protein>
    <submittedName>
        <fullName evidence="2">Prepilin-type processing-associated H-X9-DG domain-containing protein</fullName>
    </submittedName>
</protein>
<evidence type="ECO:0000313" key="2">
    <source>
        <dbReference type="EMBL" id="PQV65309.1"/>
    </source>
</evidence>
<keyword evidence="3" id="KW-1185">Reference proteome</keyword>
<name>A0A2S8SX35_9BACT</name>
<dbReference type="EMBL" id="NIGF01000001">
    <property type="protein sequence ID" value="PQV65309.1"/>
    <property type="molecule type" value="Genomic_DNA"/>
</dbReference>
<organism evidence="2 3">
    <name type="scientific">Abditibacterium utsteinense</name>
    <dbReference type="NCBI Taxonomy" id="1960156"/>
    <lineage>
        <taxon>Bacteria</taxon>
        <taxon>Pseudomonadati</taxon>
        <taxon>Abditibacteriota</taxon>
        <taxon>Abditibacteriia</taxon>
        <taxon>Abditibacteriales</taxon>
        <taxon>Abditibacteriaceae</taxon>
        <taxon>Abditibacterium</taxon>
    </lineage>
</organism>
<evidence type="ECO:0000313" key="3">
    <source>
        <dbReference type="Proteomes" id="UP000237684"/>
    </source>
</evidence>
<dbReference type="InterPro" id="IPR027558">
    <property type="entry name" value="Pre_pil_HX9DG_C"/>
</dbReference>
<sequence>MDFRPFIKPAIGISVFLGLGYLILNPVFMHAKVGAQRQMCQSNLKQIARAYAQYMQDSSGISPPISRGDKGWADMLQPYAKSWKLFQCPAGAKSSTSRRSDYFYNARLAGVHKVPFPNQTIVFGDGYDNSGANSHLMELPLEWKGDENKAENRHWFGGNYAFADGHVKWIPSERVSTLLPTKNESNWKATFAVR</sequence>
<keyword evidence="1" id="KW-1133">Transmembrane helix</keyword>
<comment type="caution">
    <text evidence="2">The sequence shown here is derived from an EMBL/GenBank/DDBJ whole genome shotgun (WGS) entry which is preliminary data.</text>
</comment>
<dbReference type="RefSeq" id="WP_123580185.1">
    <property type="nucleotide sequence ID" value="NZ_NIGF01000001.1"/>
</dbReference>
<dbReference type="AlphaFoldDB" id="A0A2S8SX35"/>
<proteinExistence type="predicted"/>
<dbReference type="NCBIfam" id="TIGR04294">
    <property type="entry name" value="pre_pil_HX9DG"/>
    <property type="match status" value="1"/>
</dbReference>
<dbReference type="OrthoDB" id="289947at2"/>
<reference evidence="2 3" key="1">
    <citation type="journal article" date="2018" name="Syst. Appl. Microbiol.">
        <title>Abditibacterium utsteinense sp. nov., the first cultivated member of candidate phylum FBP, isolated from ice-free Antarctic soil samples.</title>
        <authorList>
            <person name="Tahon G."/>
            <person name="Tytgat B."/>
            <person name="Lebbe L."/>
            <person name="Carlier A."/>
            <person name="Willems A."/>
        </authorList>
    </citation>
    <scope>NUCLEOTIDE SEQUENCE [LARGE SCALE GENOMIC DNA]</scope>
    <source>
        <strain evidence="2 3">LMG 29911</strain>
    </source>
</reference>
<keyword evidence="1" id="KW-0472">Membrane</keyword>